<feature type="compositionally biased region" description="Basic and acidic residues" evidence="14">
    <location>
        <begin position="241"/>
        <end position="256"/>
    </location>
</feature>
<evidence type="ECO:0000256" key="13">
    <source>
        <dbReference type="PROSITE-ProRule" id="PRU10141"/>
    </source>
</evidence>
<gene>
    <name evidence="18" type="primary">LOC107757253</name>
</gene>
<dbReference type="InterPro" id="IPR029071">
    <property type="entry name" value="Ubiquitin-like_domsf"/>
</dbReference>
<keyword evidence="7 13" id="KW-0547">Nucleotide-binding</keyword>
<evidence type="ECO:0000256" key="7">
    <source>
        <dbReference type="ARBA" id="ARBA00022741"/>
    </source>
</evidence>
<evidence type="ECO:0000256" key="4">
    <source>
        <dbReference type="ARBA" id="ARBA00022553"/>
    </source>
</evidence>
<keyword evidence="8" id="KW-0418">Kinase</keyword>
<dbReference type="Gene3D" id="3.30.200.20">
    <property type="entry name" value="Phosphorylase Kinase, domain 1"/>
    <property type="match status" value="1"/>
</dbReference>
<feature type="domain" description="Protein kinase" evidence="15">
    <location>
        <begin position="350"/>
        <end position="610"/>
    </location>
</feature>
<proteinExistence type="inferred from homology"/>
<dbReference type="AlphaFoldDB" id="A0A673L7Q5"/>
<keyword evidence="10 13" id="KW-0067">ATP-binding</keyword>
<evidence type="ECO:0000256" key="3">
    <source>
        <dbReference type="ARBA" id="ARBA00022527"/>
    </source>
</evidence>
<evidence type="ECO:0000256" key="6">
    <source>
        <dbReference type="ARBA" id="ARBA00022723"/>
    </source>
</evidence>
<dbReference type="InterPro" id="IPR046349">
    <property type="entry name" value="C1-like_sf"/>
</dbReference>
<feature type="compositionally biased region" description="Basic and acidic residues" evidence="14">
    <location>
        <begin position="316"/>
        <end position="340"/>
    </location>
</feature>
<dbReference type="Pfam" id="PF07714">
    <property type="entry name" value="PK_Tyr_Ser-Thr"/>
    <property type="match status" value="1"/>
</dbReference>
<accession>A0A673L7Q5</accession>
<name>A0A673L7Q5_9TELE</name>
<comment type="similarity">
    <text evidence="1">Belongs to the protein kinase superfamily. TKL Ser/Thr protein kinase family. RAF subfamily.</text>
</comment>
<keyword evidence="6" id="KW-0479">Metal-binding</keyword>
<dbReference type="EC" id="2.7.11.1" evidence="2"/>
<dbReference type="GO" id="GO:0046872">
    <property type="term" value="F:metal ion binding"/>
    <property type="evidence" value="ECO:0007669"/>
    <property type="project" value="UniProtKB-KW"/>
</dbReference>
<dbReference type="SUPFAM" id="SSF57889">
    <property type="entry name" value="Cysteine-rich domain"/>
    <property type="match status" value="1"/>
</dbReference>
<evidence type="ECO:0000256" key="10">
    <source>
        <dbReference type="ARBA" id="ARBA00022840"/>
    </source>
</evidence>
<dbReference type="PANTHER" id="PTHR44329">
    <property type="entry name" value="SERINE/THREONINE-PROTEIN KINASE TNNI3K-RELATED"/>
    <property type="match status" value="1"/>
</dbReference>
<comment type="catalytic activity">
    <reaction evidence="11">
        <text>L-threonyl-[protein] + ATP = O-phospho-L-threonyl-[protein] + ADP + H(+)</text>
        <dbReference type="Rhea" id="RHEA:46608"/>
        <dbReference type="Rhea" id="RHEA-COMP:11060"/>
        <dbReference type="Rhea" id="RHEA-COMP:11605"/>
        <dbReference type="ChEBI" id="CHEBI:15378"/>
        <dbReference type="ChEBI" id="CHEBI:30013"/>
        <dbReference type="ChEBI" id="CHEBI:30616"/>
        <dbReference type="ChEBI" id="CHEBI:61977"/>
        <dbReference type="ChEBI" id="CHEBI:456216"/>
        <dbReference type="EC" id="2.7.11.1"/>
    </reaction>
</comment>
<keyword evidence="4" id="KW-0597">Phosphoprotein</keyword>
<dbReference type="InterPro" id="IPR008271">
    <property type="entry name" value="Ser/Thr_kinase_AS"/>
</dbReference>
<dbReference type="InterPro" id="IPR000719">
    <property type="entry name" value="Prot_kinase_dom"/>
</dbReference>
<evidence type="ECO:0000256" key="2">
    <source>
        <dbReference type="ARBA" id="ARBA00012513"/>
    </source>
</evidence>
<dbReference type="InterPro" id="IPR051681">
    <property type="entry name" value="Ser/Thr_Kinases-Pseudokinases"/>
</dbReference>
<feature type="region of interest" description="Disordered" evidence="14">
    <location>
        <begin position="233"/>
        <end position="345"/>
    </location>
</feature>
<dbReference type="FunFam" id="1.10.510.10:FF:000036">
    <property type="entry name" value="RAF proto-oncogene serine/threonine-protein kinase"/>
    <property type="match status" value="1"/>
</dbReference>
<dbReference type="GO" id="GO:0005739">
    <property type="term" value="C:mitochondrion"/>
    <property type="evidence" value="ECO:0007669"/>
    <property type="project" value="TreeGrafter"/>
</dbReference>
<dbReference type="Proteomes" id="UP000472270">
    <property type="component" value="Unassembled WGS sequence"/>
</dbReference>
<evidence type="ECO:0000256" key="12">
    <source>
        <dbReference type="ARBA" id="ARBA00048679"/>
    </source>
</evidence>
<dbReference type="GO" id="GO:0005829">
    <property type="term" value="C:cytosol"/>
    <property type="evidence" value="ECO:0007669"/>
    <property type="project" value="TreeGrafter"/>
</dbReference>
<dbReference type="PROSITE" id="PS50898">
    <property type="entry name" value="RBD"/>
    <property type="match status" value="1"/>
</dbReference>
<feature type="domain" description="RBD" evidence="17">
    <location>
        <begin position="91"/>
        <end position="163"/>
    </location>
</feature>
<dbReference type="CDD" id="cd14062">
    <property type="entry name" value="STKc_Raf"/>
    <property type="match status" value="1"/>
</dbReference>
<dbReference type="FunFam" id="3.10.20.90:FF:000015">
    <property type="entry name" value="B-Raf proto-oncogene serine/threonine-protein kinase"/>
    <property type="match status" value="1"/>
</dbReference>
<dbReference type="SMART" id="SM00109">
    <property type="entry name" value="C1"/>
    <property type="match status" value="1"/>
</dbReference>
<dbReference type="SMART" id="SM00220">
    <property type="entry name" value="S_TKc"/>
    <property type="match status" value="1"/>
</dbReference>
<comment type="catalytic activity">
    <reaction evidence="12">
        <text>L-seryl-[protein] + ATP = O-phospho-L-seryl-[protein] + ADP + H(+)</text>
        <dbReference type="Rhea" id="RHEA:17989"/>
        <dbReference type="Rhea" id="RHEA-COMP:9863"/>
        <dbReference type="Rhea" id="RHEA-COMP:11604"/>
        <dbReference type="ChEBI" id="CHEBI:15378"/>
        <dbReference type="ChEBI" id="CHEBI:29999"/>
        <dbReference type="ChEBI" id="CHEBI:30616"/>
        <dbReference type="ChEBI" id="CHEBI:83421"/>
        <dbReference type="ChEBI" id="CHEBI:456216"/>
        <dbReference type="EC" id="2.7.11.1"/>
    </reaction>
</comment>
<keyword evidence="3" id="KW-0723">Serine/threonine-protein kinase</keyword>
<dbReference type="GO" id="GO:0004709">
    <property type="term" value="F:MAP kinase kinase kinase activity"/>
    <property type="evidence" value="ECO:0007669"/>
    <property type="project" value="TreeGrafter"/>
</dbReference>
<dbReference type="PROSITE" id="PS00108">
    <property type="entry name" value="PROTEIN_KINASE_ST"/>
    <property type="match status" value="1"/>
</dbReference>
<dbReference type="Pfam" id="PF00130">
    <property type="entry name" value="C1_1"/>
    <property type="match status" value="1"/>
</dbReference>
<protein>
    <recommendedName>
        <fullName evidence="2">non-specific serine/threonine protein kinase</fullName>
        <ecNumber evidence="2">2.7.11.1</ecNumber>
    </recommendedName>
</protein>
<dbReference type="InterPro" id="IPR002219">
    <property type="entry name" value="PKC_DAG/PE"/>
</dbReference>
<evidence type="ECO:0000256" key="11">
    <source>
        <dbReference type="ARBA" id="ARBA00047899"/>
    </source>
</evidence>
<feature type="binding site" evidence="13">
    <location>
        <position position="376"/>
    </location>
    <ligand>
        <name>ATP</name>
        <dbReference type="ChEBI" id="CHEBI:30616"/>
    </ligand>
</feature>
<evidence type="ECO:0000313" key="19">
    <source>
        <dbReference type="Proteomes" id="UP000472270"/>
    </source>
</evidence>
<dbReference type="SMART" id="SM00455">
    <property type="entry name" value="RBD"/>
    <property type="match status" value="1"/>
</dbReference>
<dbReference type="GO" id="GO:0005886">
    <property type="term" value="C:plasma membrane"/>
    <property type="evidence" value="ECO:0007669"/>
    <property type="project" value="TreeGrafter"/>
</dbReference>
<evidence type="ECO:0000259" key="15">
    <source>
        <dbReference type="PROSITE" id="PS50011"/>
    </source>
</evidence>
<dbReference type="Gene3D" id="1.10.510.10">
    <property type="entry name" value="Transferase(Phosphotransferase) domain 1"/>
    <property type="match status" value="1"/>
</dbReference>
<evidence type="ECO:0000256" key="8">
    <source>
        <dbReference type="ARBA" id="ARBA00022777"/>
    </source>
</evidence>
<dbReference type="PROSITE" id="PS50011">
    <property type="entry name" value="PROTEIN_KINASE_DOM"/>
    <property type="match status" value="1"/>
</dbReference>
<keyword evidence="19" id="KW-1185">Reference proteome</keyword>
<evidence type="ECO:0000256" key="1">
    <source>
        <dbReference type="ARBA" id="ARBA00010507"/>
    </source>
</evidence>
<dbReference type="Pfam" id="PF02196">
    <property type="entry name" value="RBD"/>
    <property type="match status" value="1"/>
</dbReference>
<evidence type="ECO:0000256" key="14">
    <source>
        <dbReference type="SAM" id="MobiDB-lite"/>
    </source>
</evidence>
<dbReference type="FunFam" id="3.30.60.20:FF:000004">
    <property type="entry name" value="B-Raf proto-oncogene serine/threonine-protein kinase"/>
    <property type="match status" value="1"/>
</dbReference>
<dbReference type="Gene3D" id="3.10.20.90">
    <property type="entry name" value="Phosphatidylinositol 3-kinase Catalytic Subunit, Chain A, domain 1"/>
    <property type="match status" value="1"/>
</dbReference>
<dbReference type="FunFam" id="3.30.200.20:FF:000024">
    <property type="entry name" value="B-Raf proto-oncogene serine/threonine-protein kinase"/>
    <property type="match status" value="1"/>
</dbReference>
<keyword evidence="5" id="KW-0808">Transferase</keyword>
<dbReference type="InterPro" id="IPR001245">
    <property type="entry name" value="Ser-Thr/Tyr_kinase_cat_dom"/>
</dbReference>
<feature type="domain" description="Phorbol-ester/DAG-type" evidence="16">
    <location>
        <begin position="170"/>
        <end position="223"/>
    </location>
</feature>
<evidence type="ECO:0000256" key="9">
    <source>
        <dbReference type="ARBA" id="ARBA00022833"/>
    </source>
</evidence>
<dbReference type="InterPro" id="IPR011009">
    <property type="entry name" value="Kinase-like_dom_sf"/>
</dbReference>
<dbReference type="SUPFAM" id="SSF56112">
    <property type="entry name" value="Protein kinase-like (PK-like)"/>
    <property type="match status" value="1"/>
</dbReference>
<dbReference type="Gene3D" id="3.30.60.20">
    <property type="match status" value="1"/>
</dbReference>
<dbReference type="InterPro" id="IPR003116">
    <property type="entry name" value="RBD_dom"/>
</dbReference>
<dbReference type="PROSITE" id="PS50081">
    <property type="entry name" value="ZF_DAG_PE_2"/>
    <property type="match status" value="1"/>
</dbReference>
<evidence type="ECO:0000313" key="18">
    <source>
        <dbReference type="Ensembl" id="ENSSRHP00000071597.1"/>
    </source>
</evidence>
<sequence length="660" mass="74616">MRRLRKLRGKGKPKKGEGKRIWNIKQMIKLTQEHLEALLDKFGGEHNPPSIYLEAYEEYTSKLDALQQREQQLLETPTDATRGNPRSPQKPIVRVFLPNKQRTVVPARCGMTVRDSLKKALMMRGLIPECCAVYRVQDGEKKPIGWDTDISWLTGEELHVEVLENVPLTTHNFVRKTFFTLAFCDFCRKLLFQGFRCQTCGYKFHQRCSTEVPLMYFSLLSLCHPTVSPSKSIPIPQSFRPGEEDHRNQFGQRDRSSSAPNVHINTIEPVNIDDLIRDQGLPRSDGGSTTGLSATPPASLPGSLPNVKVSKSPCQPRERKPSSSSEDRNKMKTLGRRDSSDDWEIPEGQITLGQRIGSGSFGTVYKGKWHGDVAVKMLNVTAPTPQQLQAFKNEVGVLRKTRHVNILLFMGYTTKPQLAIVTQWCEGSSLYHHLHIIETKFEMIKLIDIARQTAQGMDYLHAKSIIHRDLKSNNIFLHEDLTVKIGDFGLATVKSRWSGSHQFEQLSGSILWMAPEVIRLQDKNPYSFQSDVYAFGIVLYELMSGALPYSNINNRDQIIFMVGRGYLAPDLSKVRSNCPKAMKRLMADCLKKKREERPLFPQILASIELLAHSLPKIHRSASEPSLNRAGFQTEDFSLYACASPKTPIQAGGYGEFSAFK</sequence>
<organism evidence="18 19">
    <name type="scientific">Sinocyclocheilus rhinocerous</name>
    <dbReference type="NCBI Taxonomy" id="307959"/>
    <lineage>
        <taxon>Eukaryota</taxon>
        <taxon>Metazoa</taxon>
        <taxon>Chordata</taxon>
        <taxon>Craniata</taxon>
        <taxon>Vertebrata</taxon>
        <taxon>Euteleostomi</taxon>
        <taxon>Actinopterygii</taxon>
        <taxon>Neopterygii</taxon>
        <taxon>Teleostei</taxon>
        <taxon>Ostariophysi</taxon>
        <taxon>Cypriniformes</taxon>
        <taxon>Cyprinidae</taxon>
        <taxon>Cyprininae</taxon>
        <taxon>Sinocyclocheilus</taxon>
    </lineage>
</organism>
<dbReference type="InterPro" id="IPR017441">
    <property type="entry name" value="Protein_kinase_ATP_BS"/>
</dbReference>
<evidence type="ECO:0000259" key="17">
    <source>
        <dbReference type="PROSITE" id="PS50898"/>
    </source>
</evidence>
<evidence type="ECO:0000259" key="16">
    <source>
        <dbReference type="PROSITE" id="PS50081"/>
    </source>
</evidence>
<keyword evidence="9" id="KW-0862">Zinc</keyword>
<reference evidence="18" key="2">
    <citation type="submission" date="2025-09" db="UniProtKB">
        <authorList>
            <consortium name="Ensembl"/>
        </authorList>
    </citation>
    <scope>IDENTIFICATION</scope>
</reference>
<dbReference type="PROSITE" id="PS00107">
    <property type="entry name" value="PROTEIN_KINASE_ATP"/>
    <property type="match status" value="1"/>
</dbReference>
<evidence type="ECO:0000256" key="5">
    <source>
        <dbReference type="ARBA" id="ARBA00022679"/>
    </source>
</evidence>
<reference evidence="18" key="1">
    <citation type="submission" date="2025-08" db="UniProtKB">
        <authorList>
            <consortium name="Ensembl"/>
        </authorList>
    </citation>
    <scope>IDENTIFICATION</scope>
</reference>
<dbReference type="CDD" id="cd17134">
    <property type="entry name" value="RBD_BRAF"/>
    <property type="match status" value="1"/>
</dbReference>
<dbReference type="GO" id="GO:0005524">
    <property type="term" value="F:ATP binding"/>
    <property type="evidence" value="ECO:0007669"/>
    <property type="project" value="UniProtKB-UniRule"/>
</dbReference>
<dbReference type="PANTHER" id="PTHR44329:SF240">
    <property type="entry name" value="SERINE_THREONINE-PROTEIN KINASE B-RAF"/>
    <property type="match status" value="1"/>
</dbReference>
<dbReference type="SUPFAM" id="SSF54236">
    <property type="entry name" value="Ubiquitin-like"/>
    <property type="match status" value="1"/>
</dbReference>
<dbReference type="Ensembl" id="ENSSRHT00000073555.1">
    <property type="protein sequence ID" value="ENSSRHP00000071597.1"/>
    <property type="gene ID" value="ENSSRHG00000031382.1"/>
</dbReference>